<gene>
    <name evidence="2" type="ORF">RIMI_LOCUS18162234</name>
</gene>
<evidence type="ECO:0000256" key="1">
    <source>
        <dbReference type="SAM" id="MobiDB-lite"/>
    </source>
</evidence>
<organism evidence="2 3">
    <name type="scientific">Ranitomeya imitator</name>
    <name type="common">mimic poison frog</name>
    <dbReference type="NCBI Taxonomy" id="111125"/>
    <lineage>
        <taxon>Eukaryota</taxon>
        <taxon>Metazoa</taxon>
        <taxon>Chordata</taxon>
        <taxon>Craniata</taxon>
        <taxon>Vertebrata</taxon>
        <taxon>Euteleostomi</taxon>
        <taxon>Amphibia</taxon>
        <taxon>Batrachia</taxon>
        <taxon>Anura</taxon>
        <taxon>Neobatrachia</taxon>
        <taxon>Hyloidea</taxon>
        <taxon>Dendrobatidae</taxon>
        <taxon>Dendrobatinae</taxon>
        <taxon>Ranitomeya</taxon>
    </lineage>
</organism>
<feature type="region of interest" description="Disordered" evidence="1">
    <location>
        <begin position="1"/>
        <end position="21"/>
    </location>
</feature>
<sequence>MDNKSRQLVTNGREEDEESRDGSVQQCLRVLVTKKRKLILHLDLNNTILVSDAATGQGPRTALNSYLSTVSWGRINDAGEWQWVSDQPSAKPPCEDAVNYYSHFGRDGSFSDSNIGQRFRGVFDDHMKLLEWRGEADERFAQQGEDGKDYHWILPSFFHMLESLHLQGRQFCVILRTFGVDLPHVLQSVHAALQGKHPLFPQLQQVQLTTDLTPGRIRCSKRDVVLTHGVDRISTRTKERNIYQYFSSMEGIGGFQDHFDWWARNNFAASGGKPFWIDPTDCSTQHIIIDDNIRLSEHDAIVNCRVLLAKEKGKESRTALTSELYDICLVQTDLLRAIAQKDYFLDCIRLCEDNYERYLRSFQVE</sequence>
<dbReference type="PANTHER" id="PTHR36960:SF1">
    <property type="entry name" value="SI:DKEY-32E6.3"/>
    <property type="match status" value="1"/>
</dbReference>
<accession>A0ABN9MCC6</accession>
<evidence type="ECO:0000313" key="2">
    <source>
        <dbReference type="EMBL" id="CAJ0962386.1"/>
    </source>
</evidence>
<reference evidence="2" key="1">
    <citation type="submission" date="2023-07" db="EMBL/GenBank/DDBJ databases">
        <authorList>
            <person name="Stuckert A."/>
        </authorList>
    </citation>
    <scope>NUCLEOTIDE SEQUENCE</scope>
</reference>
<comment type="caution">
    <text evidence="2">The sequence shown here is derived from an EMBL/GenBank/DDBJ whole genome shotgun (WGS) entry which is preliminary data.</text>
</comment>
<name>A0ABN9MCC6_9NEOB</name>
<dbReference type="EMBL" id="CAUEEQ010054692">
    <property type="protein sequence ID" value="CAJ0962386.1"/>
    <property type="molecule type" value="Genomic_DNA"/>
</dbReference>
<keyword evidence="3" id="KW-1185">Reference proteome</keyword>
<proteinExistence type="predicted"/>
<dbReference type="Proteomes" id="UP001176940">
    <property type="component" value="Unassembled WGS sequence"/>
</dbReference>
<dbReference type="PANTHER" id="PTHR36960">
    <property type="entry name" value="SI:DKEY-32E6.3"/>
    <property type="match status" value="1"/>
</dbReference>
<evidence type="ECO:0000313" key="3">
    <source>
        <dbReference type="Proteomes" id="UP001176940"/>
    </source>
</evidence>
<feature type="compositionally biased region" description="Polar residues" evidence="1">
    <location>
        <begin position="1"/>
        <end position="10"/>
    </location>
</feature>
<protein>
    <submittedName>
        <fullName evidence="2">Uncharacterized protein</fullName>
    </submittedName>
</protein>